<accession>A0AAE3VGW4</accession>
<sequence>MSVQMIQQRLANYNCKTDVEEQQAIREITQEVVLAALGRGDFFKHALFQGGTCLRIFYALNRFSEDMDFILKEATADFHLQDHIKHLTDELAAYGYNIEISDRDKADATVKKAFLKDNSLGKVIDLRHPNQSGLMAKISIKLEVDTNPPAGSGHELKYLDFPFVSAVAVQDRPSLFAGKLHALLCREYIKGRDWYDFIWYTGNHTGINYVFLTSAINQMGPWQGQAIAVDKAWLLHELELKINSMNWKQAVEDVRRFVRVAEQPSLALWSRKLFLRQLDKLKQTDQ</sequence>
<proteinExistence type="predicted"/>
<dbReference type="Proteomes" id="UP001238163">
    <property type="component" value="Unassembled WGS sequence"/>
</dbReference>
<evidence type="ECO:0000313" key="2">
    <source>
        <dbReference type="Proteomes" id="UP001238163"/>
    </source>
</evidence>
<dbReference type="Pfam" id="PF08843">
    <property type="entry name" value="AbiEii"/>
    <property type="match status" value="1"/>
</dbReference>
<comment type="caution">
    <text evidence="1">The sequence shown here is derived from an EMBL/GenBank/DDBJ whole genome shotgun (WGS) entry which is preliminary data.</text>
</comment>
<dbReference type="AlphaFoldDB" id="A0AAE3VGW4"/>
<gene>
    <name evidence="1" type="ORF">J3R75_002375</name>
</gene>
<name>A0AAE3VGW4_9BACT</name>
<keyword evidence="2" id="KW-1185">Reference proteome</keyword>
<reference evidence="1" key="1">
    <citation type="submission" date="2023-07" db="EMBL/GenBank/DDBJ databases">
        <title>Genomic Encyclopedia of Type Strains, Phase IV (KMG-IV): sequencing the most valuable type-strain genomes for metagenomic binning, comparative biology and taxonomic classification.</title>
        <authorList>
            <person name="Goeker M."/>
        </authorList>
    </citation>
    <scope>NUCLEOTIDE SEQUENCE</scope>
    <source>
        <strain evidence="1">DSM 24202</strain>
    </source>
</reference>
<organism evidence="1 2">
    <name type="scientific">Oligosphaera ethanolica</name>
    <dbReference type="NCBI Taxonomy" id="760260"/>
    <lineage>
        <taxon>Bacteria</taxon>
        <taxon>Pseudomonadati</taxon>
        <taxon>Lentisphaerota</taxon>
        <taxon>Oligosphaeria</taxon>
        <taxon>Oligosphaerales</taxon>
        <taxon>Oligosphaeraceae</taxon>
        <taxon>Oligosphaera</taxon>
    </lineage>
</organism>
<dbReference type="RefSeq" id="WP_307261692.1">
    <property type="nucleotide sequence ID" value="NZ_JAUSVL010000001.1"/>
</dbReference>
<evidence type="ECO:0000313" key="1">
    <source>
        <dbReference type="EMBL" id="MDQ0290268.1"/>
    </source>
</evidence>
<dbReference type="InterPro" id="IPR014942">
    <property type="entry name" value="AbiEii"/>
</dbReference>
<protein>
    <submittedName>
        <fullName evidence="1">Nucleotidyltransferase component of viral defense system</fullName>
    </submittedName>
</protein>
<dbReference type="Gene3D" id="3.10.450.620">
    <property type="entry name" value="JHP933, nucleotidyltransferase-like core domain"/>
    <property type="match status" value="1"/>
</dbReference>
<dbReference type="EMBL" id="JAUSVL010000001">
    <property type="protein sequence ID" value="MDQ0290268.1"/>
    <property type="molecule type" value="Genomic_DNA"/>
</dbReference>